<dbReference type="GO" id="GO:0016712">
    <property type="term" value="F:oxidoreductase activity, acting on paired donors, with incorporation or reduction of molecular oxygen, reduced flavin or flavoprotein as one donor, and incorporation of one atom of oxygen"/>
    <property type="evidence" value="ECO:0000318"/>
    <property type="project" value="GO_Central"/>
</dbReference>
<dbReference type="EMBL" id="KI392824">
    <property type="protein sequence ID" value="ERN10534.1"/>
    <property type="molecule type" value="Genomic_DNA"/>
</dbReference>
<gene>
    <name evidence="9" type="ORF">AMTR_s00166p00058240</name>
</gene>
<dbReference type="InterPro" id="IPR002401">
    <property type="entry name" value="Cyt_P450_E_grp-I"/>
</dbReference>
<dbReference type="HOGENOM" id="CLU_001570_26_3_1"/>
<keyword evidence="3" id="KW-0349">Heme</keyword>
<evidence type="ECO:0000256" key="5">
    <source>
        <dbReference type="ARBA" id="ARBA00023002"/>
    </source>
</evidence>
<organism evidence="9 10">
    <name type="scientific">Amborella trichopoda</name>
    <dbReference type="NCBI Taxonomy" id="13333"/>
    <lineage>
        <taxon>Eukaryota</taxon>
        <taxon>Viridiplantae</taxon>
        <taxon>Streptophyta</taxon>
        <taxon>Embryophyta</taxon>
        <taxon>Tracheophyta</taxon>
        <taxon>Spermatophyta</taxon>
        <taxon>Magnoliopsida</taxon>
        <taxon>Amborellales</taxon>
        <taxon>Amborellaceae</taxon>
        <taxon>Amborella</taxon>
    </lineage>
</organism>
<keyword evidence="8" id="KW-0732">Signal</keyword>
<dbReference type="PANTHER" id="PTHR47955">
    <property type="entry name" value="CYTOCHROME P450 FAMILY 71 PROTEIN"/>
    <property type="match status" value="1"/>
</dbReference>
<dbReference type="GO" id="GO:0005506">
    <property type="term" value="F:iron ion binding"/>
    <property type="evidence" value="ECO:0007669"/>
    <property type="project" value="InterPro"/>
</dbReference>
<evidence type="ECO:0000256" key="6">
    <source>
        <dbReference type="ARBA" id="ARBA00023004"/>
    </source>
</evidence>
<accession>W1PRR2</accession>
<keyword evidence="10" id="KW-1185">Reference proteome</keyword>
<dbReference type="Gene3D" id="1.10.630.10">
    <property type="entry name" value="Cytochrome P450"/>
    <property type="match status" value="1"/>
</dbReference>
<keyword evidence="5" id="KW-0560">Oxidoreductase</keyword>
<dbReference type="PANTHER" id="PTHR47955:SF19">
    <property type="entry name" value="CYTOCHROME P450 71A9-LIKE ISOFORM X1"/>
    <property type="match status" value="1"/>
</dbReference>
<keyword evidence="4" id="KW-0479">Metal-binding</keyword>
<reference evidence="10" key="1">
    <citation type="journal article" date="2013" name="Science">
        <title>The Amborella genome and the evolution of flowering plants.</title>
        <authorList>
            <consortium name="Amborella Genome Project"/>
        </authorList>
    </citation>
    <scope>NUCLEOTIDE SEQUENCE [LARGE SCALE GENOMIC DNA]</scope>
</reference>
<dbReference type="GO" id="GO:0020037">
    <property type="term" value="F:heme binding"/>
    <property type="evidence" value="ECO:0007669"/>
    <property type="project" value="InterPro"/>
</dbReference>
<evidence type="ECO:0000313" key="10">
    <source>
        <dbReference type="Proteomes" id="UP000017836"/>
    </source>
</evidence>
<dbReference type="PRINTS" id="PR00463">
    <property type="entry name" value="EP450I"/>
</dbReference>
<evidence type="ECO:0000256" key="2">
    <source>
        <dbReference type="ARBA" id="ARBA00010617"/>
    </source>
</evidence>
<comment type="similarity">
    <text evidence="2">Belongs to the cytochrome P450 family.</text>
</comment>
<evidence type="ECO:0000256" key="8">
    <source>
        <dbReference type="SAM" id="SignalP"/>
    </source>
</evidence>
<proteinExistence type="inferred from homology"/>
<protein>
    <recommendedName>
        <fullName evidence="11">Cytochrome P450</fullName>
    </recommendedName>
</protein>
<dbReference type="SUPFAM" id="SSF48264">
    <property type="entry name" value="Cytochrome P450"/>
    <property type="match status" value="1"/>
</dbReference>
<keyword evidence="7" id="KW-0503">Monooxygenase</keyword>
<dbReference type="Gramene" id="ERN10534">
    <property type="protein sequence ID" value="ERN10534"/>
    <property type="gene ID" value="AMTR_s00166p00058240"/>
</dbReference>
<dbReference type="eggNOG" id="KOG0156">
    <property type="taxonomic scope" value="Eukaryota"/>
</dbReference>
<comment type="cofactor">
    <cofactor evidence="1">
        <name>heme</name>
        <dbReference type="ChEBI" id="CHEBI:30413"/>
    </cofactor>
</comment>
<dbReference type="Pfam" id="PF00067">
    <property type="entry name" value="p450"/>
    <property type="match status" value="1"/>
</dbReference>
<dbReference type="InterPro" id="IPR036396">
    <property type="entry name" value="Cyt_P450_sf"/>
</dbReference>
<name>W1PRR2_AMBTC</name>
<evidence type="ECO:0000313" key="9">
    <source>
        <dbReference type="EMBL" id="ERN10534.1"/>
    </source>
</evidence>
<dbReference type="Proteomes" id="UP000017836">
    <property type="component" value="Unassembled WGS sequence"/>
</dbReference>
<evidence type="ECO:0008006" key="11">
    <source>
        <dbReference type="Google" id="ProtNLM"/>
    </source>
</evidence>
<evidence type="ECO:0000256" key="7">
    <source>
        <dbReference type="ARBA" id="ARBA00023033"/>
    </source>
</evidence>
<keyword evidence="6" id="KW-0408">Iron</keyword>
<evidence type="ECO:0000256" key="4">
    <source>
        <dbReference type="ARBA" id="ARBA00022723"/>
    </source>
</evidence>
<feature type="chain" id="PRO_5004808429" description="Cytochrome P450" evidence="8">
    <location>
        <begin position="27"/>
        <end position="330"/>
    </location>
</feature>
<dbReference type="AlphaFoldDB" id="W1PRR2"/>
<dbReference type="InterPro" id="IPR001128">
    <property type="entry name" value="Cyt_P450"/>
</dbReference>
<feature type="signal peptide" evidence="8">
    <location>
        <begin position="1"/>
        <end position="26"/>
    </location>
</feature>
<dbReference type="OMA" id="WWEFETI"/>
<evidence type="ECO:0000256" key="1">
    <source>
        <dbReference type="ARBA" id="ARBA00001971"/>
    </source>
</evidence>
<sequence length="330" mass="37147">MEPSSLSMPFCLALLFILLSLFCLTAMKKKPSSPKLPPGPPKLPIVGNLHQLTNHPHRALRDLALKHGSLMYLKLGQIPTLVVSSRSMAEALMKTHDYNFASRPSLTTGNHLLYNCTDIAFAPAGAYWRTIRKICVQELLSVKRVESFSAVREEEVGRLVRAVESSEGAIDLNKLFLSHTIDVICRVAFGRRYDEGGPSEVERLFRERTVLLGGFNFGDLFPSVEWLDLVSGLRRRMRRAFEEIDEFLEHVLEDHRGGTAETQNQRDLVDVLLQLQKDASLDLPLSDQNLKAVLTASSLSPSLSLSLFQISNRTVWWWEFETINSNSLKG</sequence>
<evidence type="ECO:0000256" key="3">
    <source>
        <dbReference type="ARBA" id="ARBA00022617"/>
    </source>
</evidence>